<organism evidence="8 9">
    <name type="scientific">Parablautia muri</name>
    <dbReference type="NCBI Taxonomy" id="2320879"/>
    <lineage>
        <taxon>Bacteria</taxon>
        <taxon>Bacillati</taxon>
        <taxon>Bacillota</taxon>
        <taxon>Clostridia</taxon>
        <taxon>Lachnospirales</taxon>
        <taxon>Lachnospiraceae</taxon>
        <taxon>Parablautia</taxon>
    </lineage>
</organism>
<dbReference type="Pfam" id="PF03773">
    <property type="entry name" value="ArsP_1"/>
    <property type="match status" value="1"/>
</dbReference>
<dbReference type="OrthoDB" id="9798408at2"/>
<dbReference type="RefSeq" id="WP_160558250.1">
    <property type="nucleotide sequence ID" value="NZ_QZDT01000001.1"/>
</dbReference>
<keyword evidence="4 7" id="KW-0812">Transmembrane</keyword>
<dbReference type="EMBL" id="QZDT01000001">
    <property type="protein sequence ID" value="NBJ91158.1"/>
    <property type="molecule type" value="Genomic_DNA"/>
</dbReference>
<dbReference type="Proteomes" id="UP001154420">
    <property type="component" value="Unassembled WGS sequence"/>
</dbReference>
<accession>A0A9X5BCF9</accession>
<keyword evidence="5 7" id="KW-1133">Transmembrane helix</keyword>
<evidence type="ECO:0000256" key="3">
    <source>
        <dbReference type="ARBA" id="ARBA00022475"/>
    </source>
</evidence>
<evidence type="ECO:0000256" key="5">
    <source>
        <dbReference type="ARBA" id="ARBA00022989"/>
    </source>
</evidence>
<evidence type="ECO:0000256" key="4">
    <source>
        <dbReference type="ARBA" id="ARBA00022692"/>
    </source>
</evidence>
<evidence type="ECO:0000313" key="9">
    <source>
        <dbReference type="Proteomes" id="UP001154420"/>
    </source>
</evidence>
<feature type="transmembrane region" description="Helical" evidence="7">
    <location>
        <begin position="7"/>
        <end position="24"/>
    </location>
</feature>
<dbReference type="InterPro" id="IPR005524">
    <property type="entry name" value="DUF318"/>
</dbReference>
<keyword evidence="6 7" id="KW-0472">Membrane</keyword>
<reference evidence="8" key="1">
    <citation type="submission" date="2018-09" db="EMBL/GenBank/DDBJ databases">
        <title>Murine metabolic-syndrome-specific gut microbial biobank.</title>
        <authorList>
            <person name="Liu C."/>
        </authorList>
    </citation>
    <scope>NUCLEOTIDE SEQUENCE</scope>
    <source>
        <strain evidence="8">D42-62</strain>
    </source>
</reference>
<gene>
    <name evidence="8" type="ORF">D5281_00810</name>
</gene>
<name>A0A9X5BCF9_9FIRM</name>
<feature type="transmembrane region" description="Helical" evidence="7">
    <location>
        <begin position="141"/>
        <end position="158"/>
    </location>
</feature>
<evidence type="ECO:0000313" key="8">
    <source>
        <dbReference type="EMBL" id="NBJ91158.1"/>
    </source>
</evidence>
<keyword evidence="9" id="KW-1185">Reference proteome</keyword>
<evidence type="ECO:0000256" key="7">
    <source>
        <dbReference type="SAM" id="Phobius"/>
    </source>
</evidence>
<dbReference type="AlphaFoldDB" id="A0A9X5BCF9"/>
<evidence type="ECO:0000256" key="2">
    <source>
        <dbReference type="ARBA" id="ARBA00006386"/>
    </source>
</evidence>
<comment type="similarity">
    <text evidence="2">Belongs to the UPF0718 family.</text>
</comment>
<comment type="subcellular location">
    <subcellularLocation>
        <location evidence="1">Cell membrane</location>
        <topology evidence="1">Multi-pass membrane protein</topology>
    </subcellularLocation>
</comment>
<proteinExistence type="inferred from homology"/>
<comment type="caution">
    <text evidence="8">The sequence shown here is derived from an EMBL/GenBank/DDBJ whole genome shotgun (WGS) entry which is preliminary data.</text>
</comment>
<protein>
    <recommendedName>
        <fullName evidence="10">Permease</fullName>
    </recommendedName>
</protein>
<keyword evidence="3" id="KW-1003">Cell membrane</keyword>
<evidence type="ECO:0000256" key="1">
    <source>
        <dbReference type="ARBA" id="ARBA00004651"/>
    </source>
</evidence>
<sequence>MKTAIRKYWFLFIIVLCKGIVWLYDPQIGKTTLAFSRKNVINFLFILTPVFVCIGLMDVWVEREKMIRIMGADSGIKGIVVALLSGMITAVPLYALLPVAGVLLKKGSRVSNVLIFLCASASIRIPLLFFEISSLGAPFTLIKFGLNLLVVFAIAFIIEKLLSDQDKKAIYDNADKL</sequence>
<evidence type="ECO:0000256" key="6">
    <source>
        <dbReference type="ARBA" id="ARBA00023136"/>
    </source>
</evidence>
<feature type="transmembrane region" description="Helical" evidence="7">
    <location>
        <begin position="81"/>
        <end position="104"/>
    </location>
</feature>
<dbReference type="GO" id="GO:0005886">
    <property type="term" value="C:plasma membrane"/>
    <property type="evidence" value="ECO:0007669"/>
    <property type="project" value="UniProtKB-SubCell"/>
</dbReference>
<feature type="transmembrane region" description="Helical" evidence="7">
    <location>
        <begin position="40"/>
        <end position="61"/>
    </location>
</feature>
<evidence type="ECO:0008006" key="10">
    <source>
        <dbReference type="Google" id="ProtNLM"/>
    </source>
</evidence>